<proteinExistence type="predicted"/>
<sequence>MLKRFLLLALLFVPVLLMSQTAQEIKKAYKNRDKYLFAVQAEKKNFTETIDFTDKRDQIVIQVIIEGKTYHFLFDTGAVTVISTELQERLKPKVLFSNALIDGGGKENVEQFYNLGSVQIGSVKFNSVATVVTDLSRFEKLFCVKLDGIIGANLLRTCNWKIDYTNKKLLFSDKKIKPVGDFSEIDFEENFSGSPILKTYMGQYYYLALMDTGYNGSLSIPDSLFFKNRKSKEIKLNKGFGKSSLSIYESTPETEHVGLMDSIHIGNYFVKDVEVKVNSSPGILIGNALLKNSGEIIINWAKHKLYLSNAKTNEAAVYNTFGFSPLFIDGKITIALLWDESEAKLKGIALGDVITAINDEDAKNISQERWCELLNSSFKEDFIKIKTMRGDTIERSYELKKVDLLR</sequence>
<dbReference type="AlphaFoldDB" id="A0A3S3U4J5"/>
<name>A0A3S3U4J5_9FLAO</name>
<protein>
    <recommendedName>
        <fullName evidence="4">PDZ domain-containing protein</fullName>
    </recommendedName>
</protein>
<keyword evidence="1" id="KW-0732">Signal</keyword>
<evidence type="ECO:0000313" key="3">
    <source>
        <dbReference type="Proteomes" id="UP000287527"/>
    </source>
</evidence>
<organism evidence="2 3">
    <name type="scientific">Flavobacterium cerinum</name>
    <dbReference type="NCBI Taxonomy" id="2502784"/>
    <lineage>
        <taxon>Bacteria</taxon>
        <taxon>Pseudomonadati</taxon>
        <taxon>Bacteroidota</taxon>
        <taxon>Flavobacteriia</taxon>
        <taxon>Flavobacteriales</taxon>
        <taxon>Flavobacteriaceae</taxon>
        <taxon>Flavobacterium</taxon>
    </lineage>
</organism>
<dbReference type="OrthoDB" id="5580718at2"/>
<dbReference type="Proteomes" id="UP000287527">
    <property type="component" value="Unassembled WGS sequence"/>
</dbReference>
<dbReference type="InterPro" id="IPR021109">
    <property type="entry name" value="Peptidase_aspartic_dom_sf"/>
</dbReference>
<dbReference type="Pfam" id="PF13650">
    <property type="entry name" value="Asp_protease_2"/>
    <property type="match status" value="1"/>
</dbReference>
<keyword evidence="3" id="KW-1185">Reference proteome</keyword>
<comment type="caution">
    <text evidence="2">The sequence shown here is derived from an EMBL/GenBank/DDBJ whole genome shotgun (WGS) entry which is preliminary data.</text>
</comment>
<dbReference type="SUPFAM" id="SSF50156">
    <property type="entry name" value="PDZ domain-like"/>
    <property type="match status" value="1"/>
</dbReference>
<gene>
    <name evidence="2" type="ORF">EPI11_04390</name>
</gene>
<evidence type="ECO:0000256" key="1">
    <source>
        <dbReference type="SAM" id="SignalP"/>
    </source>
</evidence>
<feature type="chain" id="PRO_5018538476" description="PDZ domain-containing protein" evidence="1">
    <location>
        <begin position="25"/>
        <end position="406"/>
    </location>
</feature>
<feature type="signal peptide" evidence="1">
    <location>
        <begin position="1"/>
        <end position="24"/>
    </location>
</feature>
<dbReference type="EMBL" id="SBII01000002">
    <property type="protein sequence ID" value="RWX02463.1"/>
    <property type="molecule type" value="Genomic_DNA"/>
</dbReference>
<dbReference type="InterPro" id="IPR034122">
    <property type="entry name" value="Retropepsin-like_bacterial"/>
</dbReference>
<reference evidence="2 3" key="1">
    <citation type="submission" date="2019-01" db="EMBL/GenBank/DDBJ databases">
        <title>Flavobacterium sp. nov.,isolated from freshwater.</title>
        <authorList>
            <person name="Zhang R."/>
            <person name="Du Z.-J."/>
        </authorList>
    </citation>
    <scope>NUCLEOTIDE SEQUENCE [LARGE SCALE GENOMIC DNA]</scope>
    <source>
        <strain evidence="2 3">1E403</strain>
    </source>
</reference>
<evidence type="ECO:0000313" key="2">
    <source>
        <dbReference type="EMBL" id="RWX02463.1"/>
    </source>
</evidence>
<dbReference type="Gene3D" id="2.40.70.10">
    <property type="entry name" value="Acid Proteases"/>
    <property type="match status" value="1"/>
</dbReference>
<accession>A0A3S3U4J5</accession>
<dbReference type="SUPFAM" id="SSF50630">
    <property type="entry name" value="Acid proteases"/>
    <property type="match status" value="1"/>
</dbReference>
<dbReference type="CDD" id="cd05483">
    <property type="entry name" value="retropepsin_like_bacteria"/>
    <property type="match status" value="1"/>
</dbReference>
<evidence type="ECO:0008006" key="4">
    <source>
        <dbReference type="Google" id="ProtNLM"/>
    </source>
</evidence>
<dbReference type="InterPro" id="IPR036034">
    <property type="entry name" value="PDZ_sf"/>
</dbReference>
<dbReference type="RefSeq" id="WP_128388735.1">
    <property type="nucleotide sequence ID" value="NZ_SBII01000002.1"/>
</dbReference>